<evidence type="ECO:0000313" key="1">
    <source>
        <dbReference type="EMBL" id="CAI9731248.1"/>
    </source>
</evidence>
<dbReference type="AlphaFoldDB" id="A0AA36BBY3"/>
<name>A0AA36BBY3_OCTVU</name>
<dbReference type="EMBL" id="OX597825">
    <property type="protein sequence ID" value="CAI9731248.1"/>
    <property type="molecule type" value="Genomic_DNA"/>
</dbReference>
<proteinExistence type="predicted"/>
<keyword evidence="2" id="KW-1185">Reference proteome</keyword>
<reference evidence="1" key="1">
    <citation type="submission" date="2023-08" db="EMBL/GenBank/DDBJ databases">
        <authorList>
            <person name="Alioto T."/>
            <person name="Alioto T."/>
            <person name="Gomez Garrido J."/>
        </authorList>
    </citation>
    <scope>NUCLEOTIDE SEQUENCE</scope>
</reference>
<protein>
    <submittedName>
        <fullName evidence="1">Uncharacterized protein</fullName>
    </submittedName>
</protein>
<sequence>MRVAPEPGLVQSHKIPPGCISVRIGNDVGSCLRGKIYSHCISHQGSYSLQQEESYPNNSLYLANSAHLRVTNRDFQWSFVWTFEIDILHADVSKTL</sequence>
<evidence type="ECO:0000313" key="2">
    <source>
        <dbReference type="Proteomes" id="UP001162480"/>
    </source>
</evidence>
<organism evidence="1 2">
    <name type="scientific">Octopus vulgaris</name>
    <name type="common">Common octopus</name>
    <dbReference type="NCBI Taxonomy" id="6645"/>
    <lineage>
        <taxon>Eukaryota</taxon>
        <taxon>Metazoa</taxon>
        <taxon>Spiralia</taxon>
        <taxon>Lophotrochozoa</taxon>
        <taxon>Mollusca</taxon>
        <taxon>Cephalopoda</taxon>
        <taxon>Coleoidea</taxon>
        <taxon>Octopodiformes</taxon>
        <taxon>Octopoda</taxon>
        <taxon>Incirrata</taxon>
        <taxon>Octopodidae</taxon>
        <taxon>Octopus</taxon>
    </lineage>
</organism>
<accession>A0AA36BBY3</accession>
<gene>
    <name evidence="1" type="ORF">OCTVUL_1B024037</name>
</gene>
<dbReference type="Proteomes" id="UP001162480">
    <property type="component" value="Chromosome 12"/>
</dbReference>